<dbReference type="RefSeq" id="WP_103720518.1">
    <property type="nucleotide sequence ID" value="NZ_PQFZ01000018.1"/>
</dbReference>
<dbReference type="CDD" id="cd05387">
    <property type="entry name" value="BY-kinase"/>
    <property type="match status" value="1"/>
</dbReference>
<proteinExistence type="predicted"/>
<dbReference type="Gene3D" id="3.40.50.300">
    <property type="entry name" value="P-loop containing nucleotide triphosphate hydrolases"/>
    <property type="match status" value="1"/>
</dbReference>
<evidence type="ECO:0000256" key="2">
    <source>
        <dbReference type="ARBA" id="ARBA00022840"/>
    </source>
</evidence>
<dbReference type="Proteomes" id="UP000236919">
    <property type="component" value="Unassembled WGS sequence"/>
</dbReference>
<dbReference type="InterPro" id="IPR005702">
    <property type="entry name" value="Wzc-like_C"/>
</dbReference>
<evidence type="ECO:0000256" key="3">
    <source>
        <dbReference type="SAM" id="Coils"/>
    </source>
</evidence>
<feature type="domain" description="CobQ/CobB/MinD/ParA nucleotide binding" evidence="5">
    <location>
        <begin position="539"/>
        <end position="707"/>
    </location>
</feature>
<evidence type="ECO:0000259" key="5">
    <source>
        <dbReference type="Pfam" id="PF01656"/>
    </source>
</evidence>
<keyword evidence="2" id="KW-0067">ATP-binding</keyword>
<feature type="transmembrane region" description="Helical" evidence="4">
    <location>
        <begin position="36"/>
        <end position="56"/>
    </location>
</feature>
<evidence type="ECO:0000313" key="6">
    <source>
        <dbReference type="EMBL" id="POR47548.1"/>
    </source>
</evidence>
<feature type="coiled-coil region" evidence="3">
    <location>
        <begin position="343"/>
        <end position="423"/>
    </location>
</feature>
<keyword evidence="7" id="KW-1185">Reference proteome</keyword>
<evidence type="ECO:0000256" key="1">
    <source>
        <dbReference type="ARBA" id="ARBA00022741"/>
    </source>
</evidence>
<protein>
    <submittedName>
        <fullName evidence="6">Uncharacterized protein involved in exopolysaccharide biosynthesis</fullName>
    </submittedName>
</protein>
<dbReference type="PANTHER" id="PTHR32309">
    <property type="entry name" value="TYROSINE-PROTEIN KINASE"/>
    <property type="match status" value="1"/>
</dbReference>
<dbReference type="AlphaFoldDB" id="A0A2S4LYR1"/>
<gene>
    <name evidence="6" type="ORF">CYD53_11814</name>
</gene>
<comment type="caution">
    <text evidence="6">The sequence shown here is derived from an EMBL/GenBank/DDBJ whole genome shotgun (WGS) entry which is preliminary data.</text>
</comment>
<dbReference type="PANTHER" id="PTHR32309:SF31">
    <property type="entry name" value="CAPSULAR EXOPOLYSACCHARIDE FAMILY"/>
    <property type="match status" value="1"/>
</dbReference>
<dbReference type="InterPro" id="IPR050445">
    <property type="entry name" value="Bact_polysacc_biosynth/exp"/>
</dbReference>
<keyword evidence="1" id="KW-0547">Nucleotide-binding</keyword>
<keyword evidence="4" id="KW-1133">Transmembrane helix</keyword>
<organism evidence="6 7">
    <name type="scientific">Bosea psychrotolerans</name>
    <dbReference type="NCBI Taxonomy" id="1871628"/>
    <lineage>
        <taxon>Bacteria</taxon>
        <taxon>Pseudomonadati</taxon>
        <taxon>Pseudomonadota</taxon>
        <taxon>Alphaproteobacteria</taxon>
        <taxon>Hyphomicrobiales</taxon>
        <taxon>Boseaceae</taxon>
        <taxon>Bosea</taxon>
    </lineage>
</organism>
<accession>A0A2S4LYR1</accession>
<dbReference type="EMBL" id="PQFZ01000018">
    <property type="protein sequence ID" value="POR47548.1"/>
    <property type="molecule type" value="Genomic_DNA"/>
</dbReference>
<dbReference type="InterPro" id="IPR027417">
    <property type="entry name" value="P-loop_NTPase"/>
</dbReference>
<keyword evidence="4" id="KW-0812">Transmembrane</keyword>
<keyword evidence="4" id="KW-0472">Membrane</keyword>
<name>A0A2S4LYR1_9HYPH</name>
<sequence length="729" mass="78500">MDFFSEKRGPRQPATLSSHYDAVSFDVLAMLWQRRLLILSIACGSMLLAGFALMIMPPRYVADLVLQFDFTREDSPSGGGKSSSVALEASTLVESEARIIRSLTTARAVASRMGLDSEPEKPASSLSRLMAGAAEVIFSSPVRARIRELLGLGGAGPLTAPARRDIVAQKLLSSLTVSNDAKAYLITLKYQDTDPDRAARIVNAFGVEYLRRKMEATASASQRSSQWYGLQAQEARANLARIDKEIEDFRIRTGFVEIGQDGADMQQQQLRDMLAQLNAASVTRLGEEMRLRRAQVSLAAGNVPQATDLGGSPVVQALLDEEGKARRALDEMVSSAGDRHPAVARLKLTLASVQERLKKQLAQSVANIETDVQAARAAEVALSQRVAALQTKSIESRGLEGQLKTLQAEATAARDRLKQLSDAQQQSTAVSELRPVMAQILAPAEVPSLPASASPALVLGLALMGGLAAGASLSYALEKRDRGFRSENEFAAETHLDCVGLLPNLAHYPSGLESLVFAEAVRSTVAALFPPTNPPKVVLITSSAPGEGKSFVASAMARVLAKMGQRVLVVDGSPRRLLLGENFPHEALLDQCLPPAGDISAAGATPVATVRRASGLRDGQNVYSNPAFEAMLREARARYDIILFEVAPVLLSADSALLREHADTVLHVVKWNDTRKTTVATTLDHLARLGLDVGGIVLNRVDLEEQGRYNASDRGQIYRDYKSFYQASA</sequence>
<evidence type="ECO:0000256" key="4">
    <source>
        <dbReference type="SAM" id="Phobius"/>
    </source>
</evidence>
<keyword evidence="3" id="KW-0175">Coiled coil</keyword>
<reference evidence="6 7" key="1">
    <citation type="submission" date="2018-01" db="EMBL/GenBank/DDBJ databases">
        <title>Genomic Encyclopedia of Type Strains, Phase III (KMG-III): the genomes of soil and plant-associated and newly described type strains.</title>
        <authorList>
            <person name="Whitman W."/>
        </authorList>
    </citation>
    <scope>NUCLEOTIDE SEQUENCE [LARGE SCALE GENOMIC DNA]</scope>
    <source>
        <strain evidence="6 7">1131</strain>
    </source>
</reference>
<dbReference type="OrthoDB" id="230260at2"/>
<evidence type="ECO:0000313" key="7">
    <source>
        <dbReference type="Proteomes" id="UP000236919"/>
    </source>
</evidence>
<dbReference type="SUPFAM" id="SSF52540">
    <property type="entry name" value="P-loop containing nucleoside triphosphate hydrolases"/>
    <property type="match status" value="1"/>
</dbReference>
<dbReference type="Pfam" id="PF01656">
    <property type="entry name" value="CbiA"/>
    <property type="match status" value="1"/>
</dbReference>
<dbReference type="InterPro" id="IPR002586">
    <property type="entry name" value="CobQ/CobB/MinD/ParA_Nub-bd_dom"/>
</dbReference>